<sequence>MALTNFILTVAGVSAVVLLLRSDVKQSATIFRRNVRQIRNWLEEESSSAANSHLGITIKLAFVLNLRQRKWRYAVEKCNLFSNLVEFWIVTALGDRHWLVVVFIGVMVVYTGIGFKSDLMIDYWQADNDDEFICRTTKIGAF</sequence>
<accession>A0A8X8WTT7</accession>
<dbReference type="Proteomes" id="UP000298416">
    <property type="component" value="Unassembled WGS sequence"/>
</dbReference>
<feature type="chain" id="PRO_5036487899" description="Reticulon-like protein" evidence="2">
    <location>
        <begin position="16"/>
        <end position="142"/>
    </location>
</feature>
<comment type="caution">
    <text evidence="3">The sequence shown here is derived from an EMBL/GenBank/DDBJ whole genome shotgun (WGS) entry which is preliminary data.</text>
</comment>
<gene>
    <name evidence="3" type="ORF">SASPL_137526</name>
</gene>
<protein>
    <recommendedName>
        <fullName evidence="5">Reticulon-like protein</fullName>
    </recommendedName>
</protein>
<dbReference type="PANTHER" id="PTHR35135:SF3">
    <property type="entry name" value="OS05G0517800 PROTEIN"/>
    <property type="match status" value="1"/>
</dbReference>
<keyword evidence="2" id="KW-0732">Signal</keyword>
<proteinExistence type="predicted"/>
<keyword evidence="1" id="KW-0472">Membrane</keyword>
<evidence type="ECO:0000313" key="3">
    <source>
        <dbReference type="EMBL" id="KAG6400684.1"/>
    </source>
</evidence>
<reference evidence="3" key="2">
    <citation type="submission" date="2020-08" db="EMBL/GenBank/DDBJ databases">
        <title>Plant Genome Project.</title>
        <authorList>
            <person name="Zhang R.-G."/>
        </authorList>
    </citation>
    <scope>NUCLEOTIDE SEQUENCE</scope>
    <source>
        <strain evidence="3">Huo1</strain>
        <tissue evidence="3">Leaf</tissue>
    </source>
</reference>
<keyword evidence="1" id="KW-0812">Transmembrane</keyword>
<reference evidence="3" key="1">
    <citation type="submission" date="2018-01" db="EMBL/GenBank/DDBJ databases">
        <authorList>
            <person name="Mao J.F."/>
        </authorList>
    </citation>
    <scope>NUCLEOTIDE SEQUENCE</scope>
    <source>
        <strain evidence="3">Huo1</strain>
        <tissue evidence="3">Leaf</tissue>
    </source>
</reference>
<dbReference type="EMBL" id="PNBA02000014">
    <property type="protein sequence ID" value="KAG6400684.1"/>
    <property type="molecule type" value="Genomic_DNA"/>
</dbReference>
<dbReference type="AlphaFoldDB" id="A0A8X8WTT7"/>
<keyword evidence="4" id="KW-1185">Reference proteome</keyword>
<feature type="signal peptide" evidence="2">
    <location>
        <begin position="1"/>
        <end position="15"/>
    </location>
</feature>
<evidence type="ECO:0000256" key="2">
    <source>
        <dbReference type="SAM" id="SignalP"/>
    </source>
</evidence>
<name>A0A8X8WTT7_SALSN</name>
<evidence type="ECO:0000313" key="4">
    <source>
        <dbReference type="Proteomes" id="UP000298416"/>
    </source>
</evidence>
<evidence type="ECO:0008006" key="5">
    <source>
        <dbReference type="Google" id="ProtNLM"/>
    </source>
</evidence>
<feature type="transmembrane region" description="Helical" evidence="1">
    <location>
        <begin position="98"/>
        <end position="115"/>
    </location>
</feature>
<keyword evidence="1" id="KW-1133">Transmembrane helix</keyword>
<organism evidence="3">
    <name type="scientific">Salvia splendens</name>
    <name type="common">Scarlet sage</name>
    <dbReference type="NCBI Taxonomy" id="180675"/>
    <lineage>
        <taxon>Eukaryota</taxon>
        <taxon>Viridiplantae</taxon>
        <taxon>Streptophyta</taxon>
        <taxon>Embryophyta</taxon>
        <taxon>Tracheophyta</taxon>
        <taxon>Spermatophyta</taxon>
        <taxon>Magnoliopsida</taxon>
        <taxon>eudicotyledons</taxon>
        <taxon>Gunneridae</taxon>
        <taxon>Pentapetalae</taxon>
        <taxon>asterids</taxon>
        <taxon>lamiids</taxon>
        <taxon>Lamiales</taxon>
        <taxon>Lamiaceae</taxon>
        <taxon>Nepetoideae</taxon>
        <taxon>Mentheae</taxon>
        <taxon>Salviinae</taxon>
        <taxon>Salvia</taxon>
        <taxon>Salvia subgen. Calosphace</taxon>
        <taxon>core Calosphace</taxon>
    </lineage>
</organism>
<feature type="transmembrane region" description="Helical" evidence="1">
    <location>
        <begin position="6"/>
        <end position="24"/>
    </location>
</feature>
<evidence type="ECO:0000256" key="1">
    <source>
        <dbReference type="SAM" id="Phobius"/>
    </source>
</evidence>
<dbReference type="PANTHER" id="PTHR35135">
    <property type="entry name" value="OS05G0517800 PROTEIN"/>
    <property type="match status" value="1"/>
</dbReference>